<gene>
    <name evidence="4" type="primary">LOC115742030</name>
</gene>
<protein>
    <submittedName>
        <fullName evidence="4">Uncharacterized protein LOC115742030 isoform X1</fullName>
    </submittedName>
</protein>
<feature type="domain" description="DUF8204" evidence="2">
    <location>
        <begin position="37"/>
        <end position="128"/>
    </location>
</feature>
<name>A0A8B8PAW2_9MYRT</name>
<evidence type="ECO:0000256" key="1">
    <source>
        <dbReference type="SAM" id="MobiDB-lite"/>
    </source>
</evidence>
<reference evidence="4" key="1">
    <citation type="submission" date="2025-08" db="UniProtKB">
        <authorList>
            <consortium name="RefSeq"/>
        </authorList>
    </citation>
    <scope>IDENTIFICATION</scope>
    <source>
        <tissue evidence="4">Leaf</tissue>
    </source>
</reference>
<dbReference type="PANTHER" id="PTHR34566">
    <property type="entry name" value="ALTERED INHERITANCE OF MITOCHONDRIA PROTEIN"/>
    <property type="match status" value="1"/>
</dbReference>
<evidence type="ECO:0000259" key="2">
    <source>
        <dbReference type="Pfam" id="PF26631"/>
    </source>
</evidence>
<accession>A0A8B8PAW2</accession>
<dbReference type="Pfam" id="PF26631">
    <property type="entry name" value="DUF8204"/>
    <property type="match status" value="1"/>
</dbReference>
<proteinExistence type="predicted"/>
<dbReference type="PANTHER" id="PTHR34566:SF2">
    <property type="entry name" value="ALTERED INHERITANCE OF MITOCHONDRIA PROTEIN"/>
    <property type="match status" value="1"/>
</dbReference>
<evidence type="ECO:0000313" key="4">
    <source>
        <dbReference type="RefSeq" id="XP_030531965.1"/>
    </source>
</evidence>
<dbReference type="GeneID" id="115742030"/>
<feature type="region of interest" description="Disordered" evidence="1">
    <location>
        <begin position="1"/>
        <end position="40"/>
    </location>
</feature>
<sequence>METNKGEDAGGCPQVPHQNPSPGPSPSPNPSRSAGSRGKSCKGCLFYSSVLKSKSQPPTCVGLSRTLPEVPTSVVGESEFEAIQEGRNLKEFKYACVGYSVFLEKNHQSSDLKDRQAELPLCIGLEVLLDKRTTPAENVPANLHKKEAPDGHAFPQRRSYKPAISSGDDYLSRFRRNASLVASGVARNVNRVGNYIKESLDDIFQPYRRRPK</sequence>
<dbReference type="OrthoDB" id="510712at2759"/>
<dbReference type="Proteomes" id="UP000827889">
    <property type="component" value="Chromosome 5"/>
</dbReference>
<organism evidence="3 4">
    <name type="scientific">Rhodamnia argentea</name>
    <dbReference type="NCBI Taxonomy" id="178133"/>
    <lineage>
        <taxon>Eukaryota</taxon>
        <taxon>Viridiplantae</taxon>
        <taxon>Streptophyta</taxon>
        <taxon>Embryophyta</taxon>
        <taxon>Tracheophyta</taxon>
        <taxon>Spermatophyta</taxon>
        <taxon>Magnoliopsida</taxon>
        <taxon>eudicotyledons</taxon>
        <taxon>Gunneridae</taxon>
        <taxon>Pentapetalae</taxon>
        <taxon>rosids</taxon>
        <taxon>malvids</taxon>
        <taxon>Myrtales</taxon>
        <taxon>Myrtaceae</taxon>
        <taxon>Myrtoideae</taxon>
        <taxon>Myrteae</taxon>
        <taxon>Australasian group</taxon>
        <taxon>Rhodamnia</taxon>
    </lineage>
</organism>
<dbReference type="RefSeq" id="XP_030531965.1">
    <property type="nucleotide sequence ID" value="XM_030676105.2"/>
</dbReference>
<evidence type="ECO:0000313" key="3">
    <source>
        <dbReference type="Proteomes" id="UP000827889"/>
    </source>
</evidence>
<dbReference type="KEGG" id="rarg:115742030"/>
<dbReference type="AlphaFoldDB" id="A0A8B8PAW2"/>
<keyword evidence="3" id="KW-1185">Reference proteome</keyword>
<feature type="compositionally biased region" description="Pro residues" evidence="1">
    <location>
        <begin position="19"/>
        <end position="29"/>
    </location>
</feature>
<dbReference type="InterPro" id="IPR058517">
    <property type="entry name" value="DUF8204"/>
</dbReference>